<dbReference type="PANTHER" id="PTHR30314:SF3">
    <property type="entry name" value="MITOCHONDRIAL DIVISION PROTEIN FSZA"/>
    <property type="match status" value="1"/>
</dbReference>
<reference evidence="13 14" key="1">
    <citation type="journal article" date="2016" name="Nat. Commun.">
        <title>Thousands of microbial genomes shed light on interconnected biogeochemical processes in an aquifer system.</title>
        <authorList>
            <person name="Anantharaman K."/>
            <person name="Brown C.T."/>
            <person name="Hug L.A."/>
            <person name="Sharon I."/>
            <person name="Castelle C.J."/>
            <person name="Probst A.J."/>
            <person name="Thomas B.C."/>
            <person name="Singh A."/>
            <person name="Wilkins M.J."/>
            <person name="Karaoz U."/>
            <person name="Brodie E.L."/>
            <person name="Williams K.H."/>
            <person name="Hubbard S.S."/>
            <person name="Banfield J.F."/>
        </authorList>
    </citation>
    <scope>NUCLEOTIDE SEQUENCE [LARGE SCALE GENOMIC DNA]</scope>
</reference>
<dbReference type="InterPro" id="IPR037103">
    <property type="entry name" value="Tubulin/FtsZ-like_C"/>
</dbReference>
<evidence type="ECO:0000256" key="1">
    <source>
        <dbReference type="ARBA" id="ARBA00009690"/>
    </source>
</evidence>
<keyword evidence="2 8" id="KW-0963">Cytoplasm</keyword>
<dbReference type="EMBL" id="MEYH01000045">
    <property type="protein sequence ID" value="OGD15911.1"/>
    <property type="molecule type" value="Genomic_DNA"/>
</dbReference>
<dbReference type="GO" id="GO:0051258">
    <property type="term" value="P:protein polymerization"/>
    <property type="evidence" value="ECO:0007669"/>
    <property type="project" value="UniProtKB-UniRule"/>
</dbReference>
<keyword evidence="3 8" id="KW-0132">Cell division</keyword>
<evidence type="ECO:0000259" key="12">
    <source>
        <dbReference type="SMART" id="SM00865"/>
    </source>
</evidence>
<dbReference type="SUPFAM" id="SSF55307">
    <property type="entry name" value="Tubulin C-terminal domain-like"/>
    <property type="match status" value="1"/>
</dbReference>
<dbReference type="InterPro" id="IPR045061">
    <property type="entry name" value="FtsZ/CetZ"/>
</dbReference>
<dbReference type="STRING" id="1797291.A2V47_04330"/>
<evidence type="ECO:0000256" key="9">
    <source>
        <dbReference type="NCBIfam" id="TIGR00065"/>
    </source>
</evidence>
<sequence length="352" mass="37398">MFSLNNKVGEFIDIRVIGIGGGGGNAVNRMIDAKLQGVKYISANTDAQVLAFSNAEQKIQIGSRITKGLGSGSDPEIGCKAAEEDKDRIAKALKGADMVFITAGMGGGTGTGGAPIVARISKELGALTVGVVTKPFSFEGHKRMRQAEEGIKLLKECVDTLIVIPNDRLLQIVEENTSVLDAFKIADEVLLHGIQGITEIVVEPGLINVDFADVKMIIANAGTAIMGLGRASGENRAVEAAQRAVNSPILDTKIDGAKGLLFNISGGSNLTLHEVNRAAEIISKAANPEANIIFGAVINQELNDEVKVTVIATGFETLEEITEEPKLEEIDFGKDKISYNDLDIPTFLREKK</sequence>
<comment type="caution">
    <text evidence="13">The sequence shown here is derived from an EMBL/GenBank/DDBJ whole genome shotgun (WGS) entry which is preliminary data.</text>
</comment>
<comment type="subcellular location">
    <subcellularLocation>
        <location evidence="8">Cytoplasm</location>
    </subcellularLocation>
    <text evidence="8">Assembles at midcell at the inner surface of the cytoplasmic membrane.</text>
</comment>
<feature type="binding site" evidence="8">
    <location>
        <position position="143"/>
    </location>
    <ligand>
        <name>GTP</name>
        <dbReference type="ChEBI" id="CHEBI:37565"/>
    </ligand>
</feature>
<dbReference type="SMART" id="SM00864">
    <property type="entry name" value="Tubulin"/>
    <property type="match status" value="1"/>
</dbReference>
<dbReference type="Gene3D" id="3.30.1330.20">
    <property type="entry name" value="Tubulin/FtsZ, C-terminal domain"/>
    <property type="match status" value="1"/>
</dbReference>
<feature type="binding site" evidence="8">
    <location>
        <position position="139"/>
    </location>
    <ligand>
        <name>GTP</name>
        <dbReference type="ChEBI" id="CHEBI:37565"/>
    </ligand>
</feature>
<comment type="similarity">
    <text evidence="1 8 10">Belongs to the FtsZ family.</text>
</comment>
<evidence type="ECO:0000256" key="10">
    <source>
        <dbReference type="RuleBase" id="RU000631"/>
    </source>
</evidence>
<proteinExistence type="inferred from homology"/>
<dbReference type="InterPro" id="IPR003008">
    <property type="entry name" value="Tubulin_FtsZ_GTPase"/>
</dbReference>
<accession>A0A1F5ABJ7</accession>
<dbReference type="GO" id="GO:0005737">
    <property type="term" value="C:cytoplasm"/>
    <property type="evidence" value="ECO:0007669"/>
    <property type="project" value="UniProtKB-SubCell"/>
</dbReference>
<evidence type="ECO:0000256" key="2">
    <source>
        <dbReference type="ARBA" id="ARBA00022490"/>
    </source>
</evidence>
<evidence type="ECO:0000256" key="3">
    <source>
        <dbReference type="ARBA" id="ARBA00022618"/>
    </source>
</evidence>
<dbReference type="Proteomes" id="UP000177701">
    <property type="component" value="Unassembled WGS sequence"/>
</dbReference>
<dbReference type="FunFam" id="3.40.50.1440:FF:000023">
    <property type="entry name" value="Cell division protein FtsZ"/>
    <property type="match status" value="1"/>
</dbReference>
<dbReference type="AlphaFoldDB" id="A0A1F5ABJ7"/>
<protein>
    <recommendedName>
        <fullName evidence="8 9">Cell division protein FtsZ</fullName>
    </recommendedName>
</protein>
<feature type="domain" description="Tubulin/FtsZ GTPase" evidence="11">
    <location>
        <begin position="13"/>
        <end position="205"/>
    </location>
</feature>
<keyword evidence="5 8" id="KW-0342">GTP-binding</keyword>
<dbReference type="InterPro" id="IPR008280">
    <property type="entry name" value="Tub_FtsZ_C"/>
</dbReference>
<keyword evidence="7 8" id="KW-0131">Cell cycle</keyword>
<evidence type="ECO:0000256" key="5">
    <source>
        <dbReference type="ARBA" id="ARBA00023134"/>
    </source>
</evidence>
<dbReference type="PROSITE" id="PS01134">
    <property type="entry name" value="FTSZ_1"/>
    <property type="match status" value="1"/>
</dbReference>
<dbReference type="CDD" id="cd02201">
    <property type="entry name" value="FtsZ_type1"/>
    <property type="match status" value="1"/>
</dbReference>
<comment type="subunit">
    <text evidence="8">Homodimer. Polymerizes to form a dynamic ring structure in a strictly GTP-dependent manner. Interacts directly with several other division proteins.</text>
</comment>
<evidence type="ECO:0000256" key="8">
    <source>
        <dbReference type="HAMAP-Rule" id="MF_00909"/>
    </source>
</evidence>
<feature type="binding site" evidence="8">
    <location>
        <begin position="21"/>
        <end position="25"/>
    </location>
    <ligand>
        <name>GTP</name>
        <dbReference type="ChEBI" id="CHEBI:37565"/>
    </ligand>
</feature>
<feature type="binding site" evidence="8">
    <location>
        <begin position="108"/>
        <end position="110"/>
    </location>
    <ligand>
        <name>GTP</name>
        <dbReference type="ChEBI" id="CHEBI:37565"/>
    </ligand>
</feature>
<comment type="function">
    <text evidence="8 10">Essential cell division protein that forms a contractile ring structure (Z ring) at the future cell division site. The regulation of the ring assembly controls the timing and the location of cell division. One of the functions of the FtsZ ring is to recruit other cell division proteins to the septum to produce a new cell wall between the dividing cells. Binds GTP and shows GTPase activity.</text>
</comment>
<dbReference type="HAMAP" id="MF_00909">
    <property type="entry name" value="FtsZ"/>
    <property type="match status" value="1"/>
</dbReference>
<dbReference type="InterPro" id="IPR018316">
    <property type="entry name" value="Tubulin/FtsZ_2-layer-sand-dom"/>
</dbReference>
<dbReference type="PROSITE" id="PS01135">
    <property type="entry name" value="FTSZ_2"/>
    <property type="match status" value="1"/>
</dbReference>
<dbReference type="InterPro" id="IPR024757">
    <property type="entry name" value="FtsZ_C"/>
</dbReference>
<dbReference type="InterPro" id="IPR020805">
    <property type="entry name" value="Cell_div_FtsZ_CS"/>
</dbReference>
<dbReference type="InterPro" id="IPR000158">
    <property type="entry name" value="Cell_div_FtsZ"/>
</dbReference>
<dbReference type="GO" id="GO:0043093">
    <property type="term" value="P:FtsZ-dependent cytokinesis"/>
    <property type="evidence" value="ECO:0007669"/>
    <property type="project" value="UniProtKB-UniRule"/>
</dbReference>
<dbReference type="Pfam" id="PF00091">
    <property type="entry name" value="Tubulin"/>
    <property type="match status" value="1"/>
</dbReference>
<evidence type="ECO:0000313" key="13">
    <source>
        <dbReference type="EMBL" id="OGD15911.1"/>
    </source>
</evidence>
<evidence type="ECO:0000259" key="11">
    <source>
        <dbReference type="SMART" id="SM00864"/>
    </source>
</evidence>
<dbReference type="SMART" id="SM00865">
    <property type="entry name" value="Tubulin_C"/>
    <property type="match status" value="1"/>
</dbReference>
<feature type="binding site" evidence="8">
    <location>
        <position position="187"/>
    </location>
    <ligand>
        <name>GTP</name>
        <dbReference type="ChEBI" id="CHEBI:37565"/>
    </ligand>
</feature>
<feature type="domain" description="Tubulin/FtsZ 2-layer sandwich" evidence="12">
    <location>
        <begin position="207"/>
        <end position="324"/>
    </location>
</feature>
<evidence type="ECO:0000256" key="7">
    <source>
        <dbReference type="ARBA" id="ARBA00023306"/>
    </source>
</evidence>
<organism evidence="13 14">
    <name type="scientific">Candidatus Sediminicultor quintus</name>
    <dbReference type="NCBI Taxonomy" id="1797291"/>
    <lineage>
        <taxon>Bacteria</taxon>
        <taxon>Pseudomonadati</taxon>
        <taxon>Atribacterota</taxon>
        <taxon>Candidatus Phoenicimicrobiia</taxon>
        <taxon>Candidatus Pheonicimicrobiales</taxon>
        <taxon>Candidatus Phoenicimicrobiaceae</taxon>
        <taxon>Candidatus Sediminicultor</taxon>
    </lineage>
</organism>
<name>A0A1F5ABJ7_9BACT</name>
<evidence type="ECO:0000256" key="6">
    <source>
        <dbReference type="ARBA" id="ARBA00023210"/>
    </source>
</evidence>
<dbReference type="Pfam" id="PF12327">
    <property type="entry name" value="FtsZ_C"/>
    <property type="match status" value="1"/>
</dbReference>
<dbReference type="PRINTS" id="PR00423">
    <property type="entry name" value="CELLDVISFTSZ"/>
</dbReference>
<dbReference type="GO" id="GO:0003924">
    <property type="term" value="F:GTPase activity"/>
    <property type="evidence" value="ECO:0007669"/>
    <property type="project" value="UniProtKB-UniRule"/>
</dbReference>
<dbReference type="Gene3D" id="3.40.50.1440">
    <property type="entry name" value="Tubulin/FtsZ, GTPase domain"/>
    <property type="match status" value="1"/>
</dbReference>
<evidence type="ECO:0000256" key="4">
    <source>
        <dbReference type="ARBA" id="ARBA00022741"/>
    </source>
</evidence>
<dbReference type="SUPFAM" id="SSF52490">
    <property type="entry name" value="Tubulin nucleotide-binding domain-like"/>
    <property type="match status" value="1"/>
</dbReference>
<dbReference type="PANTHER" id="PTHR30314">
    <property type="entry name" value="CELL DIVISION PROTEIN FTSZ-RELATED"/>
    <property type="match status" value="1"/>
</dbReference>
<gene>
    <name evidence="8" type="primary">ftsZ</name>
    <name evidence="13" type="ORF">A2V47_04330</name>
</gene>
<dbReference type="GO" id="GO:0032153">
    <property type="term" value="C:cell division site"/>
    <property type="evidence" value="ECO:0007669"/>
    <property type="project" value="UniProtKB-UniRule"/>
</dbReference>
<dbReference type="NCBIfam" id="TIGR00065">
    <property type="entry name" value="ftsZ"/>
    <property type="match status" value="1"/>
</dbReference>
<evidence type="ECO:0000313" key="14">
    <source>
        <dbReference type="Proteomes" id="UP000177701"/>
    </source>
</evidence>
<dbReference type="GO" id="GO:0005525">
    <property type="term" value="F:GTP binding"/>
    <property type="evidence" value="ECO:0007669"/>
    <property type="project" value="UniProtKB-UniRule"/>
</dbReference>
<keyword evidence="4 8" id="KW-0547">Nucleotide-binding</keyword>
<keyword evidence="6 8" id="KW-0717">Septation</keyword>
<dbReference type="GO" id="GO:0000917">
    <property type="term" value="P:division septum assembly"/>
    <property type="evidence" value="ECO:0007669"/>
    <property type="project" value="UniProtKB-KW"/>
</dbReference>
<dbReference type="InterPro" id="IPR036525">
    <property type="entry name" value="Tubulin/FtsZ_GTPase_sf"/>
</dbReference>